<evidence type="ECO:0000313" key="4">
    <source>
        <dbReference type="Proteomes" id="UP000182054"/>
    </source>
</evidence>
<dbReference type="GeneID" id="85485175"/>
<keyword evidence="1" id="KW-1133">Transmembrane helix</keyword>
<dbReference type="RefSeq" id="WP_068104647.1">
    <property type="nucleotide sequence ID" value="NZ_CP135915.1"/>
</dbReference>
<feature type="transmembrane region" description="Helical" evidence="1">
    <location>
        <begin position="99"/>
        <end position="118"/>
    </location>
</feature>
<keyword evidence="5" id="KW-1185">Reference proteome</keyword>
<dbReference type="OrthoDB" id="3828660at2"/>
<keyword evidence="1" id="KW-0812">Transmembrane</keyword>
<name>A0A1I0T3J8_9NOCA</name>
<dbReference type="Proteomes" id="UP001520140">
    <property type="component" value="Unassembled WGS sequence"/>
</dbReference>
<reference evidence="3 4" key="1">
    <citation type="submission" date="2016-10" db="EMBL/GenBank/DDBJ databases">
        <authorList>
            <person name="de Groot N.N."/>
        </authorList>
    </citation>
    <scope>NUCLEOTIDE SEQUENCE [LARGE SCALE GENOMIC DNA]</scope>
    <source>
        <strain evidence="3 4">DSM 44908</strain>
    </source>
</reference>
<sequence length="126" mass="13677">MLTPITVALYVLPLVAAGWATVKIVRDKPLLLAHRSDRVFFRFLVGIELLVIVQAVVGFVSLAVTDHQVHAVTFGAYLIGLALLLPLGVWWSLGDRSRGGTAVLVVVTLTLAVMVLRLTQIWNGHA</sequence>
<dbReference type="EMBL" id="JABUKG010000030">
    <property type="protein sequence ID" value="MBY6322911.1"/>
    <property type="molecule type" value="Genomic_DNA"/>
</dbReference>
<evidence type="ECO:0000313" key="2">
    <source>
        <dbReference type="EMBL" id="MBY6322911.1"/>
    </source>
</evidence>
<reference evidence="2 5" key="2">
    <citation type="submission" date="2020-06" db="EMBL/GenBank/DDBJ databases">
        <title>Taxonomy, biology and ecology of Rhodococcus bacteria occurring in California pistachio and other woody hosts as revealed by genome sequence analyses.</title>
        <authorList>
            <person name="Gai Y."/>
            <person name="Riely B."/>
        </authorList>
    </citation>
    <scope>NUCLEOTIDE SEQUENCE [LARGE SCALE GENOMIC DNA]</scope>
    <source>
        <strain evidence="2 5">BP-284</strain>
    </source>
</reference>
<evidence type="ECO:0000313" key="5">
    <source>
        <dbReference type="Proteomes" id="UP001520140"/>
    </source>
</evidence>
<feature type="transmembrane region" description="Helical" evidence="1">
    <location>
        <begin position="71"/>
        <end position="93"/>
    </location>
</feature>
<protein>
    <recommendedName>
        <fullName evidence="6">Integral membrane protein</fullName>
    </recommendedName>
</protein>
<evidence type="ECO:0000313" key="3">
    <source>
        <dbReference type="EMBL" id="SFA46364.1"/>
    </source>
</evidence>
<keyword evidence="1" id="KW-0472">Membrane</keyword>
<accession>A0A1I0T3J8</accession>
<evidence type="ECO:0008006" key="6">
    <source>
        <dbReference type="Google" id="ProtNLM"/>
    </source>
</evidence>
<feature type="transmembrane region" description="Helical" evidence="1">
    <location>
        <begin position="41"/>
        <end position="64"/>
    </location>
</feature>
<dbReference type="Proteomes" id="UP000182054">
    <property type="component" value="Unassembled WGS sequence"/>
</dbReference>
<dbReference type="EMBL" id="FOJN01000004">
    <property type="protein sequence ID" value="SFA46364.1"/>
    <property type="molecule type" value="Genomic_DNA"/>
</dbReference>
<organism evidence="3 4">
    <name type="scientific">Rhodococcoides kroppenstedtii</name>
    <dbReference type="NCBI Taxonomy" id="293050"/>
    <lineage>
        <taxon>Bacteria</taxon>
        <taxon>Bacillati</taxon>
        <taxon>Actinomycetota</taxon>
        <taxon>Actinomycetes</taxon>
        <taxon>Mycobacteriales</taxon>
        <taxon>Nocardiaceae</taxon>
        <taxon>Rhodococcoides</taxon>
    </lineage>
</organism>
<proteinExistence type="predicted"/>
<gene>
    <name evidence="2" type="ORF">HQ605_19025</name>
    <name evidence="3" type="ORF">SAMN05444374_10417</name>
</gene>
<dbReference type="AlphaFoldDB" id="A0A1I0T3J8"/>
<evidence type="ECO:0000256" key="1">
    <source>
        <dbReference type="SAM" id="Phobius"/>
    </source>
</evidence>